<comment type="caution">
    <text evidence="2">The sequence shown here is derived from an EMBL/GenBank/DDBJ whole genome shotgun (WGS) entry which is preliminary data.</text>
</comment>
<keyword evidence="3" id="KW-1185">Reference proteome</keyword>
<feature type="region of interest" description="Disordered" evidence="1">
    <location>
        <begin position="14"/>
        <end position="79"/>
    </location>
</feature>
<reference evidence="2 3" key="1">
    <citation type="journal article" date="2018" name="Cell">
        <title>The Chara Genome: Secondary Complexity and Implications for Plant Terrestrialization.</title>
        <authorList>
            <person name="Nishiyama T."/>
            <person name="Sakayama H."/>
            <person name="Vries J.D."/>
            <person name="Buschmann H."/>
            <person name="Saint-Marcoux D."/>
            <person name="Ullrich K.K."/>
            <person name="Haas F.B."/>
            <person name="Vanderstraeten L."/>
            <person name="Becker D."/>
            <person name="Lang D."/>
            <person name="Vosolsobe S."/>
            <person name="Rombauts S."/>
            <person name="Wilhelmsson P.K.I."/>
            <person name="Janitza P."/>
            <person name="Kern R."/>
            <person name="Heyl A."/>
            <person name="Rumpler F."/>
            <person name="Villalobos L.I.A.C."/>
            <person name="Clay J.M."/>
            <person name="Skokan R."/>
            <person name="Toyoda A."/>
            <person name="Suzuki Y."/>
            <person name="Kagoshima H."/>
            <person name="Schijlen E."/>
            <person name="Tajeshwar N."/>
            <person name="Catarino B."/>
            <person name="Hetherington A.J."/>
            <person name="Saltykova A."/>
            <person name="Bonnot C."/>
            <person name="Breuninger H."/>
            <person name="Symeonidi A."/>
            <person name="Radhakrishnan G.V."/>
            <person name="Van Nieuwerburgh F."/>
            <person name="Deforce D."/>
            <person name="Chang C."/>
            <person name="Karol K.G."/>
            <person name="Hedrich R."/>
            <person name="Ulvskov P."/>
            <person name="Glockner G."/>
            <person name="Delwiche C.F."/>
            <person name="Petrasek J."/>
            <person name="Van de Peer Y."/>
            <person name="Friml J."/>
            <person name="Beilby M."/>
            <person name="Dolan L."/>
            <person name="Kohara Y."/>
            <person name="Sugano S."/>
            <person name="Fujiyama A."/>
            <person name="Delaux P.-M."/>
            <person name="Quint M."/>
            <person name="TheiBen G."/>
            <person name="Hagemann M."/>
            <person name="Harholt J."/>
            <person name="Dunand C."/>
            <person name="Zachgo S."/>
            <person name="Langdale J."/>
            <person name="Maumus F."/>
            <person name="Straeten D.V.D."/>
            <person name="Gould S.B."/>
            <person name="Rensing S.A."/>
        </authorList>
    </citation>
    <scope>NUCLEOTIDE SEQUENCE [LARGE SCALE GENOMIC DNA]</scope>
    <source>
        <strain evidence="2 3">S276</strain>
    </source>
</reference>
<evidence type="ECO:0000313" key="2">
    <source>
        <dbReference type="EMBL" id="GBG64086.1"/>
    </source>
</evidence>
<gene>
    <name evidence="2" type="ORF">CBR_g40535</name>
</gene>
<dbReference type="Proteomes" id="UP000265515">
    <property type="component" value="Unassembled WGS sequence"/>
</dbReference>
<proteinExistence type="predicted"/>
<evidence type="ECO:0000256" key="1">
    <source>
        <dbReference type="SAM" id="MobiDB-lite"/>
    </source>
</evidence>
<sequence>MAAGAISLFHSHRVMAESSSGESDVVSGGSERVSRSGEVNSSKEVVEVVSSEAMLSKKRGRGGADSAVSDGEPVDDEDVVEGEGLLEFGEKEEDILMGLAREGVVVLGEGGGGATMVEVVVDEGGGVQVDSVGVEVEAEACPEEGVGWGVEEGGVVVVTTVMAGAFPSSVVTRLKMAAIVVLMVAREDVRAVNVWRIVASSTVVVVEVG</sequence>
<name>A0A388K216_CHABU</name>
<evidence type="ECO:0000313" key="3">
    <source>
        <dbReference type="Proteomes" id="UP000265515"/>
    </source>
</evidence>
<feature type="compositionally biased region" description="Low complexity" evidence="1">
    <location>
        <begin position="17"/>
        <end position="52"/>
    </location>
</feature>
<dbReference type="AlphaFoldDB" id="A0A388K216"/>
<dbReference type="EMBL" id="BFEA01000046">
    <property type="protein sequence ID" value="GBG64086.1"/>
    <property type="molecule type" value="Genomic_DNA"/>
</dbReference>
<accession>A0A388K216</accession>
<protein>
    <submittedName>
        <fullName evidence="2">Uncharacterized protein</fullName>
    </submittedName>
</protein>
<organism evidence="2 3">
    <name type="scientific">Chara braunii</name>
    <name type="common">Braun's stonewort</name>
    <dbReference type="NCBI Taxonomy" id="69332"/>
    <lineage>
        <taxon>Eukaryota</taxon>
        <taxon>Viridiplantae</taxon>
        <taxon>Streptophyta</taxon>
        <taxon>Charophyceae</taxon>
        <taxon>Charales</taxon>
        <taxon>Characeae</taxon>
        <taxon>Chara</taxon>
    </lineage>
</organism>
<dbReference type="Gramene" id="GBG64086">
    <property type="protein sequence ID" value="GBG64086"/>
    <property type="gene ID" value="CBR_g40535"/>
</dbReference>